<evidence type="ECO:0000313" key="6">
    <source>
        <dbReference type="Proteomes" id="UP001153714"/>
    </source>
</evidence>
<keyword evidence="6" id="KW-1185">Reference proteome</keyword>
<dbReference type="PROSITE" id="PS51304">
    <property type="entry name" value="GALECTIN"/>
    <property type="match status" value="1"/>
</dbReference>
<evidence type="ECO:0000259" key="4">
    <source>
        <dbReference type="PROSITE" id="PS51304"/>
    </source>
</evidence>
<dbReference type="GO" id="GO:0030246">
    <property type="term" value="F:carbohydrate binding"/>
    <property type="evidence" value="ECO:0007669"/>
    <property type="project" value="UniProtKB-UniRule"/>
</dbReference>
<evidence type="ECO:0000313" key="5">
    <source>
        <dbReference type="EMBL" id="CAG9795243.1"/>
    </source>
</evidence>
<evidence type="ECO:0000256" key="3">
    <source>
        <dbReference type="SAM" id="MobiDB-lite"/>
    </source>
</evidence>
<feature type="compositionally biased region" description="Basic and acidic residues" evidence="3">
    <location>
        <begin position="1"/>
        <end position="10"/>
    </location>
</feature>
<dbReference type="InterPro" id="IPR001079">
    <property type="entry name" value="Galectin_CRD"/>
</dbReference>
<dbReference type="Proteomes" id="UP001153714">
    <property type="component" value="Chromosome 7"/>
</dbReference>
<feature type="domain" description="Galectin" evidence="4">
    <location>
        <begin position="39"/>
        <end position="188"/>
    </location>
</feature>
<dbReference type="Gene3D" id="2.60.120.200">
    <property type="match status" value="1"/>
</dbReference>
<evidence type="ECO:0000256" key="2">
    <source>
        <dbReference type="RuleBase" id="RU102079"/>
    </source>
</evidence>
<accession>A0A9N9RCY7</accession>
<organism evidence="5 6">
    <name type="scientific">Diatraea saccharalis</name>
    <name type="common">sugarcane borer</name>
    <dbReference type="NCBI Taxonomy" id="40085"/>
    <lineage>
        <taxon>Eukaryota</taxon>
        <taxon>Metazoa</taxon>
        <taxon>Ecdysozoa</taxon>
        <taxon>Arthropoda</taxon>
        <taxon>Hexapoda</taxon>
        <taxon>Insecta</taxon>
        <taxon>Pterygota</taxon>
        <taxon>Neoptera</taxon>
        <taxon>Endopterygota</taxon>
        <taxon>Lepidoptera</taxon>
        <taxon>Glossata</taxon>
        <taxon>Ditrysia</taxon>
        <taxon>Pyraloidea</taxon>
        <taxon>Crambidae</taxon>
        <taxon>Crambinae</taxon>
        <taxon>Diatraea</taxon>
    </lineage>
</organism>
<dbReference type="OrthoDB" id="7203600at2759"/>
<name>A0A9N9RCY7_9NEOP</name>
<evidence type="ECO:0000256" key="1">
    <source>
        <dbReference type="ARBA" id="ARBA00022734"/>
    </source>
</evidence>
<reference evidence="5" key="2">
    <citation type="submission" date="2022-10" db="EMBL/GenBank/DDBJ databases">
        <authorList>
            <consortium name="ENA_rothamsted_submissions"/>
            <consortium name="culmorum"/>
            <person name="King R."/>
        </authorList>
    </citation>
    <scope>NUCLEOTIDE SEQUENCE</scope>
</reference>
<proteinExistence type="predicted"/>
<reference evidence="5" key="1">
    <citation type="submission" date="2021-12" db="EMBL/GenBank/DDBJ databases">
        <authorList>
            <person name="King R."/>
        </authorList>
    </citation>
    <scope>NUCLEOTIDE SEQUENCE</scope>
</reference>
<feature type="region of interest" description="Disordered" evidence="3">
    <location>
        <begin position="1"/>
        <end position="29"/>
    </location>
</feature>
<dbReference type="InterPro" id="IPR013320">
    <property type="entry name" value="ConA-like_dom_sf"/>
</dbReference>
<dbReference type="EMBL" id="OU893338">
    <property type="protein sequence ID" value="CAG9795243.1"/>
    <property type="molecule type" value="Genomic_DNA"/>
</dbReference>
<dbReference type="AlphaFoldDB" id="A0A9N9RCY7"/>
<keyword evidence="1 2" id="KW-0430">Lectin</keyword>
<gene>
    <name evidence="5" type="ORF">DIATSA_LOCUS12530</name>
</gene>
<dbReference type="SUPFAM" id="SSF49899">
    <property type="entry name" value="Concanavalin A-like lectins/glucanases"/>
    <property type="match status" value="1"/>
</dbReference>
<protein>
    <recommendedName>
        <fullName evidence="2">Galectin</fullName>
    </recommendedName>
</protein>
<sequence>MKNRDTKEQLDNELVYQPRLNGDSERAPPWPEPQYENEIMFVLPRKPSVGDRITIGGILKTNPNSMSVNLLTGNISPDYQNIACKFEALFPNNANNTDKIILKVVQNGIEEIIQSDEDITATDLFTDSNFSFVISIGLVNTNFDSIPAADIYIGGSSLAKVPLKHNLNSVKFLMLNGDIERVNTLDFQFS</sequence>
<dbReference type="Pfam" id="PF00337">
    <property type="entry name" value="Gal-bind_lectin"/>
    <property type="match status" value="1"/>
</dbReference>